<keyword evidence="2" id="KW-0479">Metal-binding</keyword>
<keyword evidence="5" id="KW-0238">DNA-binding</keyword>
<sequence length="559" mass="64003">MAKRSCDCCVQRKTRCDNGKPCRKCMEAKPPLECTYTKPVLKRGPKTSKLTQRSNWRWLQQGDLSRQTSEAPSSLGSVADLLKEASCDFGPSNHAKPQLLPLSILEPVVEAYQSRMYPVWPLIDPPDLHARLRNLETADEPDLDAYTMLTAMCSATMAQLNLDSIDHLSSCIDSAYMEQECRKTRNLINYRQHPSMNGVLASFFLHVYHAKVDNRNAAMMYLQEAISIARLLRLDHAHLDLCRASDERRNKEMPRQRLIYLFLWVSERGYGIQHDLPISTQETLMIPSSNSDEFDEYWKGFIELASLFAAFDSSFYRIPAQYYGSFPSSDRQRLVSVHGSLEKHIARSTNYDLVQRADYNITKHWMRTLLWQQAMSRGLLSSMSDDESMTFVFPSQIAKDLLTCITTNTTDDLVALGRDQLIKSFEIANTLADVVLCINNTFKTPSFQTSTYTRGISPPRSRSIRSAESRECWRYGPADYLHGLYQRIAPFLTYDKQRDEMLRVKAGEALLLTPCRIVPRGLEHLPDTGEDNDDVSANECTDLDEMIYDVRDAEDMFYD</sequence>
<evidence type="ECO:0000313" key="9">
    <source>
        <dbReference type="EMBL" id="KAK5996902.1"/>
    </source>
</evidence>
<dbReference type="InterPro" id="IPR001138">
    <property type="entry name" value="Zn2Cys6_DnaBD"/>
</dbReference>
<dbReference type="CDD" id="cd00067">
    <property type="entry name" value="GAL4"/>
    <property type="match status" value="1"/>
</dbReference>
<dbReference type="InterPro" id="IPR050797">
    <property type="entry name" value="Carb_Metab_Trans_Reg"/>
</dbReference>
<evidence type="ECO:0000256" key="5">
    <source>
        <dbReference type="ARBA" id="ARBA00023125"/>
    </source>
</evidence>
<protein>
    <submittedName>
        <fullName evidence="9">Sucrose utilization SUC1-like protein</fullName>
    </submittedName>
</protein>
<dbReference type="Proteomes" id="UP001338125">
    <property type="component" value="Unassembled WGS sequence"/>
</dbReference>
<keyword evidence="6" id="KW-0804">Transcription</keyword>
<feature type="domain" description="Zn(2)-C6 fungal-type" evidence="8">
    <location>
        <begin position="5"/>
        <end position="36"/>
    </location>
</feature>
<keyword evidence="4" id="KW-0805">Transcription regulation</keyword>
<gene>
    <name evidence="9" type="ORF">PT974_02249</name>
</gene>
<dbReference type="CDD" id="cd12148">
    <property type="entry name" value="fungal_TF_MHR"/>
    <property type="match status" value="1"/>
</dbReference>
<evidence type="ECO:0000259" key="8">
    <source>
        <dbReference type="PROSITE" id="PS50048"/>
    </source>
</evidence>
<comment type="caution">
    <text evidence="9">The sequence shown here is derived from an EMBL/GenBank/DDBJ whole genome shotgun (WGS) entry which is preliminary data.</text>
</comment>
<dbReference type="SUPFAM" id="SSF57701">
    <property type="entry name" value="Zn2/Cys6 DNA-binding domain"/>
    <property type="match status" value="1"/>
</dbReference>
<evidence type="ECO:0000256" key="6">
    <source>
        <dbReference type="ARBA" id="ARBA00023163"/>
    </source>
</evidence>
<proteinExistence type="predicted"/>
<comment type="subcellular location">
    <subcellularLocation>
        <location evidence="1">Nucleus</location>
    </subcellularLocation>
</comment>
<evidence type="ECO:0000256" key="7">
    <source>
        <dbReference type="ARBA" id="ARBA00023242"/>
    </source>
</evidence>
<keyword evidence="7" id="KW-0539">Nucleus</keyword>
<dbReference type="PROSITE" id="PS50048">
    <property type="entry name" value="ZN2_CY6_FUNGAL_2"/>
    <property type="match status" value="1"/>
</dbReference>
<dbReference type="PANTHER" id="PTHR31668:SF18">
    <property type="entry name" value="MALTOSE FERMENTATION REGULATORY PROTEIN MAL13-RELATED"/>
    <property type="match status" value="1"/>
</dbReference>
<dbReference type="EMBL" id="JAVFKD010000002">
    <property type="protein sequence ID" value="KAK5996902.1"/>
    <property type="molecule type" value="Genomic_DNA"/>
</dbReference>
<dbReference type="Pfam" id="PF00172">
    <property type="entry name" value="Zn_clus"/>
    <property type="match status" value="1"/>
</dbReference>
<organism evidence="9 10">
    <name type="scientific">Cladobotryum mycophilum</name>
    <dbReference type="NCBI Taxonomy" id="491253"/>
    <lineage>
        <taxon>Eukaryota</taxon>
        <taxon>Fungi</taxon>
        <taxon>Dikarya</taxon>
        <taxon>Ascomycota</taxon>
        <taxon>Pezizomycotina</taxon>
        <taxon>Sordariomycetes</taxon>
        <taxon>Hypocreomycetidae</taxon>
        <taxon>Hypocreales</taxon>
        <taxon>Hypocreaceae</taxon>
        <taxon>Cladobotryum</taxon>
    </lineage>
</organism>
<dbReference type="SMART" id="SM00066">
    <property type="entry name" value="GAL4"/>
    <property type="match status" value="1"/>
</dbReference>
<evidence type="ECO:0000256" key="1">
    <source>
        <dbReference type="ARBA" id="ARBA00004123"/>
    </source>
</evidence>
<evidence type="ECO:0000256" key="3">
    <source>
        <dbReference type="ARBA" id="ARBA00022833"/>
    </source>
</evidence>
<dbReference type="InterPro" id="IPR036864">
    <property type="entry name" value="Zn2-C6_fun-type_DNA-bd_sf"/>
</dbReference>
<keyword evidence="3" id="KW-0862">Zinc</keyword>
<evidence type="ECO:0000313" key="10">
    <source>
        <dbReference type="Proteomes" id="UP001338125"/>
    </source>
</evidence>
<evidence type="ECO:0000256" key="2">
    <source>
        <dbReference type="ARBA" id="ARBA00022723"/>
    </source>
</evidence>
<accession>A0ABR0SYE0</accession>
<reference evidence="9 10" key="1">
    <citation type="submission" date="2024-01" db="EMBL/GenBank/DDBJ databases">
        <title>Complete genome of Cladobotryum mycophilum ATHUM6906.</title>
        <authorList>
            <person name="Christinaki A.C."/>
            <person name="Myridakis A.I."/>
            <person name="Kouvelis V.N."/>
        </authorList>
    </citation>
    <scope>NUCLEOTIDE SEQUENCE [LARGE SCALE GENOMIC DNA]</scope>
    <source>
        <strain evidence="9 10">ATHUM6906</strain>
    </source>
</reference>
<dbReference type="Gene3D" id="4.10.240.10">
    <property type="entry name" value="Zn(2)-C6 fungal-type DNA-binding domain"/>
    <property type="match status" value="1"/>
</dbReference>
<dbReference type="PANTHER" id="PTHR31668">
    <property type="entry name" value="GLUCOSE TRANSPORT TRANSCRIPTION REGULATOR RGT1-RELATED-RELATED"/>
    <property type="match status" value="1"/>
</dbReference>
<keyword evidence="10" id="KW-1185">Reference proteome</keyword>
<evidence type="ECO:0000256" key="4">
    <source>
        <dbReference type="ARBA" id="ARBA00023015"/>
    </source>
</evidence>
<name>A0ABR0SYE0_9HYPO</name>